<protein>
    <submittedName>
        <fullName evidence="2">Uncharacterized protein</fullName>
    </submittedName>
</protein>
<feature type="region of interest" description="Disordered" evidence="1">
    <location>
        <begin position="362"/>
        <end position="391"/>
    </location>
</feature>
<reference evidence="2" key="1">
    <citation type="submission" date="2021-02" db="EMBL/GenBank/DDBJ databases">
        <title>Psilocybe cubensis genome.</title>
        <authorList>
            <person name="Mckernan K.J."/>
            <person name="Crawford S."/>
            <person name="Trippe A."/>
            <person name="Kane L.T."/>
            <person name="Mclaughlin S."/>
        </authorList>
    </citation>
    <scope>NUCLEOTIDE SEQUENCE [LARGE SCALE GENOMIC DNA]</scope>
    <source>
        <strain evidence="2">MGC-MH-2018</strain>
    </source>
</reference>
<feature type="region of interest" description="Disordered" evidence="1">
    <location>
        <begin position="487"/>
        <end position="532"/>
    </location>
</feature>
<name>A0A8H8CEN6_PSICU</name>
<evidence type="ECO:0000256" key="1">
    <source>
        <dbReference type="SAM" id="MobiDB-lite"/>
    </source>
</evidence>
<organism evidence="2">
    <name type="scientific">Psilocybe cubensis</name>
    <name type="common">Psychedelic mushroom</name>
    <name type="synonym">Stropharia cubensis</name>
    <dbReference type="NCBI Taxonomy" id="181762"/>
    <lineage>
        <taxon>Eukaryota</taxon>
        <taxon>Fungi</taxon>
        <taxon>Dikarya</taxon>
        <taxon>Basidiomycota</taxon>
        <taxon>Agaricomycotina</taxon>
        <taxon>Agaricomycetes</taxon>
        <taxon>Agaricomycetidae</taxon>
        <taxon>Agaricales</taxon>
        <taxon>Agaricineae</taxon>
        <taxon>Strophariaceae</taxon>
        <taxon>Psilocybe</taxon>
    </lineage>
</organism>
<accession>A0A8H8CEN6</accession>
<dbReference type="EMBL" id="JAFIQS010000015">
    <property type="protein sequence ID" value="KAG5163412.1"/>
    <property type="molecule type" value="Genomic_DNA"/>
</dbReference>
<proteinExistence type="predicted"/>
<feature type="compositionally biased region" description="Low complexity" evidence="1">
    <location>
        <begin position="508"/>
        <end position="522"/>
    </location>
</feature>
<sequence length="759" mass="83374">MPRPRISYLEGSKGANVSGGNFVAADGDFIGEIVYNAGVTINNYSSSVAPSAAPHAEEAEVTIGGDPETPLRIQRTCDVYNRHLACKGRGFPLWIPEPNNNLSMEYRRRGIDIGDVGVITKMGNFDFLFNICLPDDHPINRDGVPAGFSPCKPTRSGDIQRYTEFEAGAFLTSTSIDHSRFDGEYRYNTLIFESSAMEGAILTMPDGAETLDLGNVLQFERYMAKNVASWYRYVLVERGRHVENGDVRLVVGRDNSRTWGMATFEKATTSGDALQLKFGPLDDNTLGTRRYAWELSGAASARTGPSRTQIEELSVDGSADVANQTLFVRTLNARLKSKTWEKLTTAISEELTQLYEDQECYDNSSDNIMSSPPSSEGTSSSTTSASGNPGAARETMIRYKGIANIDSNPGAEQIAHPANIINELALQKTSEESDEFEMIITSDKDWMSVLTEHDPALPSGKELFDRIMKHRTIQFDIEDGFAFFSHDPESRAMGRPTTPRPWLNDTDTTMPSTPTSSRVMSVPPAPKRSLPKQLGNFFQSSVGDTILHTSRPEVVHEVFSAFAMGALDDRTSMSSVSLPTTPQRPTGQYKNLASYHQEELEGQSVDWPIQPPNNVSVQSPVDFVAPESDSMDAGYSDRVVNVVQRRYNDVRPSRALSILDNALTPSASSTLSTPSTIVATPDAKAHPVTGFSNSIRSTAFQPRDPKETVVPSPGLPHHTPSSMLESVEKYTHNPAQVDSKEDEEEMRAHPRTKAWASGE</sequence>
<dbReference type="AlphaFoldDB" id="A0A8H8CEN6"/>
<gene>
    <name evidence="2" type="ORF">JR316_011759</name>
</gene>
<comment type="caution">
    <text evidence="2">The sequence shown here is derived from an EMBL/GenBank/DDBJ whole genome shotgun (WGS) entry which is preliminary data.</text>
</comment>
<feature type="region of interest" description="Disordered" evidence="1">
    <location>
        <begin position="695"/>
        <end position="759"/>
    </location>
</feature>
<evidence type="ECO:0000313" key="2">
    <source>
        <dbReference type="EMBL" id="KAG5163412.1"/>
    </source>
</evidence>